<keyword evidence="3" id="KW-0472">Membrane</keyword>
<gene>
    <name evidence="7" type="ORF">OQ497_08885</name>
</gene>
<sequence length="648" mass="69478">MSWKQCCVQKLQLLAANRVLAGLSFMLLYPGNAARAADPQPYTVSLTSTGDAGLDAALNASSNLVSLENTNPVGPFALAGRIRGDYERLQVALESYGYYGGKIIITLHRAKGADAPEIDGESSSVASWIDTVPVKEKISVNISAQRGPLFHLGRISVIEPPSGKELHLTAVQEKAFDLHTGMPAVASQVLGAQGRLTQLLMEEGHALATIAAPKAYLHPESHTLDIVYDVVPGPVLNIGMITLSGLKHTNPSFIRRRLTIHPGQLYQPGKIDAARQDLVNLGIFSNVAVRDASQKAVAGTMPLDFHFAEAKRHQIGAEAGYSTDLGIRGGVNWTHYNLFGNAERLKIAALVAGIGASAQQGLGYDFYADFLKPDFFGDRRNLSVRVEGLKQLFWSYRQTALLARVGVAQQLGKHWNLNYGVAGIQEKVEQFGVTRNYTIASLPISASFDNTGVSNPIIPATHGFRLNMGATPSLSLGSKGVGTSLFTIFNATASTYFDLANFGISQPGRSVFAFRATLGTIQGAGTYDIPPDQRLYAGGSATVRGYRWQGVGPQYGRTRYAIGGTSLDAGTIEYRQRVLSSFGFAGFIDAGQVGSNSAPFVGTVRVGTGGGLRYYTPIGPVRLDIGVPLNRPPRGSRWQLYIGLGETF</sequence>
<feature type="signal peptide" evidence="4">
    <location>
        <begin position="1"/>
        <end position="36"/>
    </location>
</feature>
<dbReference type="Pfam" id="PF07244">
    <property type="entry name" value="POTRA"/>
    <property type="match status" value="1"/>
</dbReference>
<dbReference type="EMBL" id="JAPIUZ010000004">
    <property type="protein sequence ID" value="MCX2564073.1"/>
    <property type="molecule type" value="Genomic_DNA"/>
</dbReference>
<name>A0ABT3QFL4_9PROT</name>
<evidence type="ECO:0000313" key="8">
    <source>
        <dbReference type="Proteomes" id="UP001301152"/>
    </source>
</evidence>
<comment type="caution">
    <text evidence="7">The sequence shown here is derived from an EMBL/GenBank/DDBJ whole genome shotgun (WGS) entry which is preliminary data.</text>
</comment>
<dbReference type="PANTHER" id="PTHR12815:SF42">
    <property type="entry name" value="BACTERIAL SURFACE ANTIGEN (D15) DOMAIN-CONTAINING PROTEIN"/>
    <property type="match status" value="1"/>
</dbReference>
<protein>
    <submittedName>
        <fullName evidence="7">BamA/TamA family outer membrane protein</fullName>
    </submittedName>
</protein>
<evidence type="ECO:0000256" key="1">
    <source>
        <dbReference type="ARBA" id="ARBA00004370"/>
    </source>
</evidence>
<evidence type="ECO:0000259" key="6">
    <source>
        <dbReference type="Pfam" id="PF07244"/>
    </source>
</evidence>
<dbReference type="Proteomes" id="UP001301152">
    <property type="component" value="Unassembled WGS sequence"/>
</dbReference>
<keyword evidence="2" id="KW-0812">Transmembrane</keyword>
<dbReference type="InterPro" id="IPR039910">
    <property type="entry name" value="D15-like"/>
</dbReference>
<organism evidence="7 8">
    <name type="scientific">Acetobacter thailandicus</name>
    <dbReference type="NCBI Taxonomy" id="1502842"/>
    <lineage>
        <taxon>Bacteria</taxon>
        <taxon>Pseudomonadati</taxon>
        <taxon>Pseudomonadota</taxon>
        <taxon>Alphaproteobacteria</taxon>
        <taxon>Acetobacterales</taxon>
        <taxon>Acetobacteraceae</taxon>
        <taxon>Acetobacter</taxon>
    </lineage>
</organism>
<dbReference type="Pfam" id="PF01103">
    <property type="entry name" value="Omp85"/>
    <property type="match status" value="1"/>
</dbReference>
<keyword evidence="4" id="KW-0732">Signal</keyword>
<evidence type="ECO:0000259" key="5">
    <source>
        <dbReference type="Pfam" id="PF01103"/>
    </source>
</evidence>
<proteinExistence type="predicted"/>
<feature type="domain" description="Bacterial surface antigen (D15)" evidence="5">
    <location>
        <begin position="337"/>
        <end position="648"/>
    </location>
</feature>
<comment type="subcellular location">
    <subcellularLocation>
        <location evidence="1">Membrane</location>
    </subcellularLocation>
</comment>
<dbReference type="Gene3D" id="2.40.160.50">
    <property type="entry name" value="membrane protein fhac: a member of the omp85/tpsb transporter family"/>
    <property type="match status" value="1"/>
</dbReference>
<evidence type="ECO:0000256" key="3">
    <source>
        <dbReference type="ARBA" id="ARBA00023136"/>
    </source>
</evidence>
<keyword evidence="8" id="KW-1185">Reference proteome</keyword>
<dbReference type="PANTHER" id="PTHR12815">
    <property type="entry name" value="SORTING AND ASSEMBLY MACHINERY SAMM50 PROTEIN FAMILY MEMBER"/>
    <property type="match status" value="1"/>
</dbReference>
<reference evidence="7 8" key="1">
    <citation type="submission" date="2022-11" db="EMBL/GenBank/DDBJ databases">
        <title>Genome sequencing of Acetobacter type strain.</title>
        <authorList>
            <person name="Heo J."/>
            <person name="Lee D."/>
            <person name="Han B.-H."/>
            <person name="Hong S.-B."/>
            <person name="Kwon S.-W."/>
        </authorList>
    </citation>
    <scope>NUCLEOTIDE SEQUENCE [LARGE SCALE GENOMIC DNA]</scope>
    <source>
        <strain evidence="7 8">KACC 21253</strain>
    </source>
</reference>
<evidence type="ECO:0000313" key="7">
    <source>
        <dbReference type="EMBL" id="MCX2564073.1"/>
    </source>
</evidence>
<feature type="chain" id="PRO_5045525045" evidence="4">
    <location>
        <begin position="37"/>
        <end position="648"/>
    </location>
</feature>
<dbReference type="InterPro" id="IPR000184">
    <property type="entry name" value="Bac_surfAg_D15"/>
</dbReference>
<keyword evidence="2" id="KW-1134">Transmembrane beta strand</keyword>
<accession>A0ABT3QFL4</accession>
<dbReference type="Gene3D" id="3.10.20.310">
    <property type="entry name" value="membrane protein fhac"/>
    <property type="match status" value="1"/>
</dbReference>
<evidence type="ECO:0000256" key="4">
    <source>
        <dbReference type="SAM" id="SignalP"/>
    </source>
</evidence>
<evidence type="ECO:0000256" key="2">
    <source>
        <dbReference type="ARBA" id="ARBA00022452"/>
    </source>
</evidence>
<dbReference type="InterPro" id="IPR010827">
    <property type="entry name" value="BamA/TamA_POTRA"/>
</dbReference>
<feature type="domain" description="POTRA" evidence="6">
    <location>
        <begin position="238"/>
        <end position="309"/>
    </location>
</feature>